<accession>A0A7S3TSB8</accession>
<reference evidence="2" key="1">
    <citation type="submission" date="2021-01" db="EMBL/GenBank/DDBJ databases">
        <authorList>
            <person name="Corre E."/>
            <person name="Pelletier E."/>
            <person name="Niang G."/>
            <person name="Scheremetjew M."/>
            <person name="Finn R."/>
            <person name="Kale V."/>
            <person name="Holt S."/>
            <person name="Cochrane G."/>
            <person name="Meng A."/>
            <person name="Brown T."/>
            <person name="Cohen L."/>
        </authorList>
    </citation>
    <scope>NUCLEOTIDE SEQUENCE</scope>
    <source>
        <strain evidence="2">379</strain>
    </source>
</reference>
<protein>
    <submittedName>
        <fullName evidence="2">Uncharacterized protein</fullName>
    </submittedName>
</protein>
<name>A0A7S3TSB8_EMIHU</name>
<organism evidence="2">
    <name type="scientific">Emiliania huxleyi</name>
    <name type="common">Coccolithophore</name>
    <name type="synonym">Pontosphaera huxleyi</name>
    <dbReference type="NCBI Taxonomy" id="2903"/>
    <lineage>
        <taxon>Eukaryota</taxon>
        <taxon>Haptista</taxon>
        <taxon>Haptophyta</taxon>
        <taxon>Prymnesiophyceae</taxon>
        <taxon>Isochrysidales</taxon>
        <taxon>Noelaerhabdaceae</taxon>
        <taxon>Emiliania</taxon>
    </lineage>
</organism>
<evidence type="ECO:0000313" key="2">
    <source>
        <dbReference type="EMBL" id="CAE0591895.1"/>
    </source>
</evidence>
<dbReference type="EMBL" id="HBIR01055089">
    <property type="protein sequence ID" value="CAE0591895.1"/>
    <property type="molecule type" value="Transcribed_RNA"/>
</dbReference>
<feature type="region of interest" description="Disordered" evidence="1">
    <location>
        <begin position="145"/>
        <end position="178"/>
    </location>
</feature>
<gene>
    <name evidence="2" type="ORF">EHUX00137_LOCUS42914</name>
</gene>
<dbReference type="AlphaFoldDB" id="A0A7S3TSB8"/>
<proteinExistence type="predicted"/>
<feature type="compositionally biased region" description="Gly residues" evidence="1">
    <location>
        <begin position="148"/>
        <end position="163"/>
    </location>
</feature>
<feature type="region of interest" description="Disordered" evidence="1">
    <location>
        <begin position="16"/>
        <end position="75"/>
    </location>
</feature>
<sequence>MALAPPIAGDGVAAATAAAAGGGGEPLRGDWKARPGRPGLVAVGGAGASDRGVMAPKSSSRGEAAAPTATSAGCSAGEPARAVAALASGVPKSLKSKRLPSKLVCAGGTGGAGGAGELLEAAEGWTILASVQPADEGRTLGDMIRRAGSGGTDSGGGGGGDSGDGPLRGAETCALPRGASRLEAPQAVRVGSTRFELFEIAV</sequence>
<evidence type="ECO:0000256" key="1">
    <source>
        <dbReference type="SAM" id="MobiDB-lite"/>
    </source>
</evidence>